<keyword evidence="4 6" id="KW-1133">Transmembrane helix</keyword>
<evidence type="ECO:0000313" key="10">
    <source>
        <dbReference type="Proteomes" id="UP001302949"/>
    </source>
</evidence>
<feature type="domain" description="ABC3 transporter permease C-terminal" evidence="7">
    <location>
        <begin position="288"/>
        <end position="404"/>
    </location>
</feature>
<evidence type="ECO:0000259" key="7">
    <source>
        <dbReference type="Pfam" id="PF02687"/>
    </source>
</evidence>
<dbReference type="InterPro" id="IPR003838">
    <property type="entry name" value="ABC3_permease_C"/>
</dbReference>
<evidence type="ECO:0000256" key="2">
    <source>
        <dbReference type="ARBA" id="ARBA00022475"/>
    </source>
</evidence>
<feature type="transmembrane region" description="Helical" evidence="6">
    <location>
        <begin position="376"/>
        <end position="401"/>
    </location>
</feature>
<feature type="domain" description="ABC3 transporter permease C-terminal" evidence="7">
    <location>
        <begin position="684"/>
        <end position="786"/>
    </location>
</feature>
<dbReference type="Pfam" id="PF02687">
    <property type="entry name" value="FtsX"/>
    <property type="match status" value="2"/>
</dbReference>
<dbReference type="InterPro" id="IPR050250">
    <property type="entry name" value="Macrolide_Exporter_MacB"/>
</dbReference>
<feature type="transmembrane region" description="Helical" evidence="6">
    <location>
        <begin position="284"/>
        <end position="311"/>
    </location>
</feature>
<reference evidence="9 10" key="1">
    <citation type="submission" date="2023-12" db="EMBL/GenBank/DDBJ databases">
        <title>Novel species of the genus Arcicella isolated from rivers.</title>
        <authorList>
            <person name="Lu H."/>
        </authorList>
    </citation>
    <scope>NUCLEOTIDE SEQUENCE [LARGE SCALE GENOMIC DNA]</scope>
    <source>
        <strain evidence="9 10">KCTC 23307</strain>
    </source>
</reference>
<feature type="domain" description="MacB-like periplasmic core" evidence="8">
    <location>
        <begin position="20"/>
        <end position="245"/>
    </location>
</feature>
<feature type="transmembrane region" description="Helical" evidence="6">
    <location>
        <begin position="683"/>
        <end position="704"/>
    </location>
</feature>
<dbReference type="RefSeq" id="WP_323295891.1">
    <property type="nucleotide sequence ID" value="NZ_JAYFUM010000007.1"/>
</dbReference>
<comment type="caution">
    <text evidence="9">The sequence shown here is derived from an EMBL/GenBank/DDBJ whole genome shotgun (WGS) entry which is preliminary data.</text>
</comment>
<dbReference type="PANTHER" id="PTHR30572">
    <property type="entry name" value="MEMBRANE COMPONENT OF TRANSPORTER-RELATED"/>
    <property type="match status" value="1"/>
</dbReference>
<evidence type="ECO:0000256" key="3">
    <source>
        <dbReference type="ARBA" id="ARBA00022692"/>
    </source>
</evidence>
<evidence type="ECO:0000256" key="4">
    <source>
        <dbReference type="ARBA" id="ARBA00022989"/>
    </source>
</evidence>
<keyword evidence="2" id="KW-1003">Cell membrane</keyword>
<feature type="transmembrane region" description="Helical" evidence="6">
    <location>
        <begin position="764"/>
        <end position="786"/>
    </location>
</feature>
<dbReference type="Pfam" id="PF12704">
    <property type="entry name" value="MacB_PCD"/>
    <property type="match status" value="2"/>
</dbReference>
<dbReference type="EMBL" id="JAYFUM010000007">
    <property type="protein sequence ID" value="MEA5138723.1"/>
    <property type="molecule type" value="Genomic_DNA"/>
</dbReference>
<keyword evidence="3 6" id="KW-0812">Transmembrane</keyword>
<keyword evidence="5 6" id="KW-0472">Membrane</keyword>
<evidence type="ECO:0000259" key="8">
    <source>
        <dbReference type="Pfam" id="PF12704"/>
    </source>
</evidence>
<accession>A0ABU5Q794</accession>
<evidence type="ECO:0000256" key="1">
    <source>
        <dbReference type="ARBA" id="ARBA00004651"/>
    </source>
</evidence>
<evidence type="ECO:0000256" key="5">
    <source>
        <dbReference type="ARBA" id="ARBA00023136"/>
    </source>
</evidence>
<dbReference type="PANTHER" id="PTHR30572:SF18">
    <property type="entry name" value="ABC-TYPE MACROLIDE FAMILY EXPORT SYSTEM PERMEASE COMPONENT 2"/>
    <property type="match status" value="1"/>
</dbReference>
<dbReference type="Proteomes" id="UP001302949">
    <property type="component" value="Unassembled WGS sequence"/>
</dbReference>
<organism evidence="9 10">
    <name type="scientific">Arcicella rigui</name>
    <dbReference type="NCBI Taxonomy" id="797020"/>
    <lineage>
        <taxon>Bacteria</taxon>
        <taxon>Pseudomonadati</taxon>
        <taxon>Bacteroidota</taxon>
        <taxon>Cytophagia</taxon>
        <taxon>Cytophagales</taxon>
        <taxon>Flectobacillaceae</taxon>
        <taxon>Arcicella</taxon>
    </lineage>
</organism>
<evidence type="ECO:0000313" key="9">
    <source>
        <dbReference type="EMBL" id="MEA5138723.1"/>
    </source>
</evidence>
<feature type="transmembrane region" description="Helical" evidence="6">
    <location>
        <begin position="716"/>
        <end position="744"/>
    </location>
</feature>
<feature type="transmembrane region" description="Helical" evidence="6">
    <location>
        <begin position="21"/>
        <end position="43"/>
    </location>
</feature>
<sequence>MLKLYFKIAWRNLLKRKFYSFVSILGLSVGISFSLLIVTYIWGELQVNADLKNVENQYLIQSKWKKPDIGLEITTLAPLAKTLKVNYPHLVENYYGFEGYTSTISNGDKAFREDIQIGDATLLKMYGFELLYGDRQTALDQPYSMVISSEQAIKYFGKLDCVGKSLTVESNAGSKKSFMISGVLGKVNTNSVMNLLSDTRIPIFMSFESSKFWGIEKYFAWNNPYNVGYVELKKGVNPATVTQVMAKLIKANAPENISANLQAYLVPMKEVYLEANNGIVKKTILTLFFVALFILLMAIVNFINMSIGNAVTRLKEIGVRKMLGSQKKQLMLQFLAESILISLFSLLISLILYEVFQPFFGQMLHKKIPSLLAVSPYFYLFSVLFSVLIGLISGVYPAFILSNLPSIDSLKGKLKSIKENIFLRRVLIVSQFSIALFVCVGASVINKQVNYFFNKDLGYQKEAVVILSVPRDWSPQGVDKMERIRDEMAKLKEVSQVSLSYDIPAGHGGNNNAFYKMGQDSTQAVYIQTITTDEKYADTYQIPLVSGLYFQRKQESFQTGKIVVNETAVKTLGFKKPEEAVGQQIRIHYYPQPFTIVGVTKDFHIASMHKAISPLVFMNVRDFPFFRYLSFKIQPNNLAQSLSSIEQKWKILMPGSAFEYTFIDDTLQKLYQSEIQLKKASQIATVLSGIIVLLGILGMVSMSIARRTKELGIRKVLGASSISIVMLFLKEFVVLIAIAIVISFPLGVMSMNNWLSAYAYRIDLSWQMFATVAFGFSIIISLFVFLQTFKTALENPVKSLKTE</sequence>
<dbReference type="InterPro" id="IPR025857">
    <property type="entry name" value="MacB_PCD"/>
</dbReference>
<protein>
    <submittedName>
        <fullName evidence="9">ABC transporter permease</fullName>
    </submittedName>
</protein>
<feature type="domain" description="MacB-like periplasmic core" evidence="8">
    <location>
        <begin position="434"/>
        <end position="624"/>
    </location>
</feature>
<proteinExistence type="predicted"/>
<name>A0ABU5Q794_9BACT</name>
<keyword evidence="10" id="KW-1185">Reference proteome</keyword>
<comment type="subcellular location">
    <subcellularLocation>
        <location evidence="1">Cell membrane</location>
        <topology evidence="1">Multi-pass membrane protein</topology>
    </subcellularLocation>
</comment>
<feature type="transmembrane region" description="Helical" evidence="6">
    <location>
        <begin position="332"/>
        <end position="356"/>
    </location>
</feature>
<gene>
    <name evidence="9" type="ORF">VB248_06255</name>
</gene>
<feature type="transmembrane region" description="Helical" evidence="6">
    <location>
        <begin position="422"/>
        <end position="445"/>
    </location>
</feature>
<evidence type="ECO:0000256" key="6">
    <source>
        <dbReference type="SAM" id="Phobius"/>
    </source>
</evidence>